<dbReference type="FunFam" id="1.10.340.30:FF:000007">
    <property type="entry name" value="Methyl-CpG-binding domain protein 4"/>
    <property type="match status" value="1"/>
</dbReference>
<reference evidence="4" key="1">
    <citation type="submission" date="2014-07" db="EMBL/GenBank/DDBJ databases">
        <title>Identification of a novel salt tolerance gene in wild soybean by whole-genome sequencing.</title>
        <authorList>
            <person name="Lam H.-M."/>
            <person name="Qi X."/>
            <person name="Li M.-W."/>
            <person name="Liu X."/>
            <person name="Xie M."/>
            <person name="Ni M."/>
            <person name="Xu X."/>
        </authorList>
    </citation>
    <scope>NUCLEOTIDE SEQUENCE [LARGE SCALE GENOMIC DNA]</scope>
    <source>
        <tissue evidence="4">Root</tissue>
    </source>
</reference>
<evidence type="ECO:0000313" key="4">
    <source>
        <dbReference type="EMBL" id="KHN10642.1"/>
    </source>
</evidence>
<dbReference type="EMBL" id="QZWG01000013">
    <property type="protein sequence ID" value="RZB70513.1"/>
    <property type="molecule type" value="Genomic_DNA"/>
</dbReference>
<evidence type="ECO:0000313" key="5">
    <source>
        <dbReference type="EMBL" id="RZB70513.1"/>
    </source>
</evidence>
<feature type="compositionally biased region" description="Basic and acidic residues" evidence="3">
    <location>
        <begin position="17"/>
        <end position="41"/>
    </location>
</feature>
<feature type="region of interest" description="Disordered" evidence="3">
    <location>
        <begin position="771"/>
        <end position="790"/>
    </location>
</feature>
<dbReference type="PANTHER" id="PTHR15074:SF0">
    <property type="entry name" value="METHYL-CPG-BINDING DOMAIN PROTEIN 4-LIKE PROTEIN"/>
    <property type="match status" value="1"/>
</dbReference>
<dbReference type="EMBL" id="KN664219">
    <property type="protein sequence ID" value="KHN10642.1"/>
    <property type="molecule type" value="Genomic_DNA"/>
</dbReference>
<sequence>MEYILALPAQKEGSLVDVKKPKMKNEEASNNKKRLMEHDLPKSGNEMGAANTKTNNGKRTSKKHEKEKVPKIYPYFRHNYEKKGDNWEENKDEIATEKIKSKRKRRPKKHEPEGDCEEKIDPESCCYGSDIGLVEDMLLADGKIKSKERRKKKKKKKAVQDKLWENGDDAETKKFILKKREPEGDNREKADPELCCYGSNIGFVEDMLLADGKIKSKQKKKKKAVQDKLWENGDDTETSKFILKKRESQGDNREKIDPESCCYDCNIEFVEDKLPADGKIKSKEKKNKKVAEDNLWENGDDTEIDKFILTKCEPQGGNEEKIHPESCCGCDIGFAEDKLLADGKIKPKEKKKKKKKVQNKLWENGDDTEISKFILKKRESQGDNVEKIDPESCCYGCHIEFVEDKLPADGKIKSKEKKKKKAVEDELWENGDDAEPSLLKLKKTGPEVHKHKVQVGVRYVSPYFHNDNAKKINFESFDKVKENGNGSKSISIISKKRKSNSQKTVEESAKVRKVSPYFQIDNVKKTVEVDALDHENEFDSAALMGTCGYMVQDREEENGDNIAIEKIKSKCKGRYKKLEPVEHDPVHKFLPFFQCDNEKKVDADSHFEIGSIASQGIGSSFLRDKLLEDENEMKNGTIKFKKKKKKNKAFTNKLQENGNDAETCNVKPRKMESVVQKNIAQVGVRYVSPYFHNDSEEKIKGKPLDMESKSGSIALPTFGNSIENKLDGNNSGEKIKQHGLDSHIDSVVVRSASGDFEELYGNGNEIEIIKVKSKKRRKSNSKKTSKEHDKVRKVSPYFQNDKEKTVNVEALDRENVFDSVSLVGKYGDKVAFEKFKFQGKKTSAKNKILEHAQIQKVSPFFLSNKGKKVDDGSCCYDSEIGFSALPGTGGGFLEDKLPEDGNAIEKAMTKLKKKKVIANKLQENGNDAETFNVKPKMTKSVVQENIVQVGVRYVSPYFHNDSGKKFNVQPSNKESKSESMVLPTFGNFVEDKLVENNGGKNVKQQSIETHADSVVLTAASGNFSEDGLQKIRNEIATIKVKSKKRKSNSRKTAEELAKVRKVSPYFQNDNEKTVNVKEHDHESDLDSVALMGTCTFGGKIPIEKFRYEGKRTSKKDETAGHTQIQKVSPFFETDNVKKIGAESSCTAGRLLEHKLQEDGNVTENGMINVKRKVISNKLQENGNNATTSKVKPKKKKPLVQKNGHGIRYVSPYFCNDSGKKVNVKPFDKGSTSESIALHTCKNFVEDKLEENKSNCSNKSIEIKRFPPASEKWDEAYKRKTPDNTWKPPRSEIVLIQEDHLHDPWRVLVICMLLNRTAGGQTKKVVSNFFKLCPDAKSCTQVTREEIEKTIKTLGFQHKRAEMLQRLSEEYLDESWTHVTQLHGVGKYAADAYAIFVTGMWDRVTPTDHMLNYYWEFLHSIKHEL</sequence>
<evidence type="ECO:0000313" key="7">
    <source>
        <dbReference type="Proteomes" id="UP000289340"/>
    </source>
</evidence>
<feature type="compositionally biased region" description="Basic residues" evidence="3">
    <location>
        <begin position="100"/>
        <end position="109"/>
    </location>
</feature>
<dbReference type="InterPro" id="IPR011257">
    <property type="entry name" value="DNA_glycosylase"/>
</dbReference>
<evidence type="ECO:0000313" key="6">
    <source>
        <dbReference type="EMBL" id="RZB70514.1"/>
    </source>
</evidence>
<dbReference type="GO" id="GO:0003677">
    <property type="term" value="F:DNA binding"/>
    <property type="evidence" value="ECO:0007669"/>
    <property type="project" value="InterPro"/>
</dbReference>
<reference evidence="5 7" key="2">
    <citation type="submission" date="2018-09" db="EMBL/GenBank/DDBJ databases">
        <title>A high-quality reference genome of wild soybean provides a powerful tool to mine soybean genomes.</title>
        <authorList>
            <person name="Xie M."/>
            <person name="Chung C.Y.L."/>
            <person name="Li M.-W."/>
            <person name="Wong F.-L."/>
            <person name="Chan T.-F."/>
            <person name="Lam H.-M."/>
        </authorList>
    </citation>
    <scope>NUCLEOTIDE SEQUENCE [LARGE SCALE GENOMIC DNA]</scope>
    <source>
        <strain evidence="7">cv. W05</strain>
        <tissue evidence="5">Hypocotyl of etiolated seedlings</tissue>
    </source>
</reference>
<feature type="region of interest" description="Disordered" evidence="3">
    <location>
        <begin position="142"/>
        <end position="163"/>
    </location>
</feature>
<accession>A0A0B2PSU2</accession>
<dbReference type="GO" id="GO:0016798">
    <property type="term" value="F:hydrolase activity, acting on glycosyl bonds"/>
    <property type="evidence" value="ECO:0007669"/>
    <property type="project" value="UniProtKB-KW"/>
</dbReference>
<dbReference type="Proteomes" id="UP000053555">
    <property type="component" value="Unassembled WGS sequence"/>
</dbReference>
<keyword evidence="4" id="KW-0326">Glycosidase</keyword>
<comment type="subcellular location">
    <subcellularLocation>
        <location evidence="1">Nucleus</location>
    </subcellularLocation>
</comment>
<keyword evidence="2" id="KW-0539">Nucleus</keyword>
<keyword evidence="4" id="KW-0378">Hydrolase</keyword>
<dbReference type="Gene3D" id="1.10.340.30">
    <property type="entry name" value="Hypothetical protein, domain 2"/>
    <property type="match status" value="1"/>
</dbReference>
<evidence type="ECO:0000256" key="2">
    <source>
        <dbReference type="ARBA" id="ARBA00023242"/>
    </source>
</evidence>
<dbReference type="Gramene" id="XM_028341737.1">
    <property type="protein sequence ID" value="XP_028197538.1"/>
    <property type="gene ID" value="LOC114382365"/>
</dbReference>
<feature type="compositionally biased region" description="Basic residues" evidence="3">
    <location>
        <begin position="146"/>
        <end position="157"/>
    </location>
</feature>
<feature type="region of interest" description="Disordered" evidence="3">
    <location>
        <begin position="11"/>
        <end position="75"/>
    </location>
</feature>
<organism evidence="4">
    <name type="scientific">Glycine soja</name>
    <name type="common">Wild soybean</name>
    <dbReference type="NCBI Taxonomy" id="3848"/>
    <lineage>
        <taxon>Eukaryota</taxon>
        <taxon>Viridiplantae</taxon>
        <taxon>Streptophyta</taxon>
        <taxon>Embryophyta</taxon>
        <taxon>Tracheophyta</taxon>
        <taxon>Spermatophyta</taxon>
        <taxon>Magnoliopsida</taxon>
        <taxon>eudicotyledons</taxon>
        <taxon>Gunneridae</taxon>
        <taxon>Pentapetalae</taxon>
        <taxon>rosids</taxon>
        <taxon>fabids</taxon>
        <taxon>Fabales</taxon>
        <taxon>Fabaceae</taxon>
        <taxon>Papilionoideae</taxon>
        <taxon>50 kb inversion clade</taxon>
        <taxon>NPAAA clade</taxon>
        <taxon>indigoferoid/millettioid clade</taxon>
        <taxon>Phaseoleae</taxon>
        <taxon>Glycine</taxon>
        <taxon>Glycine subgen. Soja</taxon>
    </lineage>
</organism>
<dbReference type="GO" id="GO:0005634">
    <property type="term" value="C:nucleus"/>
    <property type="evidence" value="ECO:0007669"/>
    <property type="project" value="UniProtKB-SubCell"/>
</dbReference>
<feature type="region of interest" description="Disordered" evidence="3">
    <location>
        <begin position="1181"/>
        <end position="1200"/>
    </location>
</feature>
<dbReference type="SUPFAM" id="SSF48150">
    <property type="entry name" value="DNA-glycosylase"/>
    <property type="match status" value="1"/>
</dbReference>
<name>A0A0B2PSU2_GLYSO</name>
<dbReference type="Proteomes" id="UP000289340">
    <property type="component" value="Chromosome 13"/>
</dbReference>
<dbReference type="EC" id="3.2.2.-" evidence="4"/>
<dbReference type="PANTHER" id="PTHR15074">
    <property type="entry name" value="METHYL-CPG-BINDING PROTEIN"/>
    <property type="match status" value="1"/>
</dbReference>
<evidence type="ECO:0000256" key="3">
    <source>
        <dbReference type="SAM" id="MobiDB-lite"/>
    </source>
</evidence>
<dbReference type="InterPro" id="IPR045138">
    <property type="entry name" value="MeCP2/MBD4"/>
</dbReference>
<dbReference type="EMBL" id="QZWG01000013">
    <property type="protein sequence ID" value="RZB70514.1"/>
    <property type="molecule type" value="Genomic_DNA"/>
</dbReference>
<evidence type="ECO:0000256" key="1">
    <source>
        <dbReference type="ARBA" id="ARBA00004123"/>
    </source>
</evidence>
<dbReference type="GO" id="GO:0006281">
    <property type="term" value="P:DNA repair"/>
    <property type="evidence" value="ECO:0007669"/>
    <property type="project" value="InterPro"/>
</dbReference>
<proteinExistence type="predicted"/>
<keyword evidence="7" id="KW-1185">Reference proteome</keyword>
<feature type="region of interest" description="Disordered" evidence="3">
    <location>
        <begin position="96"/>
        <end position="118"/>
    </location>
</feature>
<gene>
    <name evidence="5" type="ORF">D0Y65_035472</name>
    <name evidence="4" type="ORF">glysoja_038477</name>
</gene>
<protein>
    <submittedName>
        <fullName evidence="4 5">Methyl-CpG-binding domain protein 4</fullName>
        <ecNumber evidence="4">3.2.2.-</ecNumber>
    </submittedName>
    <submittedName>
        <fullName evidence="6">Methyl-CpG-binding domain protein 4-like protein isoform C</fullName>
    </submittedName>
</protein>
<feature type="compositionally biased region" description="Basic residues" evidence="3">
    <location>
        <begin position="771"/>
        <end position="783"/>
    </location>
</feature>